<protein>
    <submittedName>
        <fullName evidence="3">Uncharacterized protein</fullName>
    </submittedName>
</protein>
<feature type="transmembrane region" description="Helical" evidence="2">
    <location>
        <begin position="107"/>
        <end position="128"/>
    </location>
</feature>
<dbReference type="EMBL" id="JACCFY010000001">
    <property type="protein sequence ID" value="NYJ77540.1"/>
    <property type="molecule type" value="Genomic_DNA"/>
</dbReference>
<dbReference type="Proteomes" id="UP000535437">
    <property type="component" value="Unassembled WGS sequence"/>
</dbReference>
<gene>
    <name evidence="3" type="ORF">HNR09_000951</name>
</gene>
<dbReference type="Pfam" id="PF19877">
    <property type="entry name" value="DUF6350"/>
    <property type="match status" value="1"/>
</dbReference>
<name>A0A7Z0K9S4_9MICC</name>
<evidence type="ECO:0000313" key="3">
    <source>
        <dbReference type="EMBL" id="NYJ77540.1"/>
    </source>
</evidence>
<proteinExistence type="predicted"/>
<accession>A0A7Z0K9S4</accession>
<sequence length="461" mass="48223">MTPSETDSRTAGDPDVPGRARRRFRLPAPPLWLLGLLEAVQVVLATALLVTLPVLAMGLAGGFAQMDLEFVGVFSAQIWLVIHGTPVEVAVPIDGGVLGEGVTLAEGWLHLLPMGLTLVPLALGWRAGGRLARGAYSDQLWQGLLALVLGYAAVAAGLAHLAQAEGFTVQLHWAALCAAAVMAVGALAGSYVEARSWARLIGVDLEERVERLSQRLKWAGHYAWAVVRGGLIAVVTAVGLSALLLGAQVGFSWMEIANTYQQLDPGMWGVVGLTLLHLGLLPNLVLWTLAYTTGAGFSLGSGTIVAPHALELGPVPALPVLGALPTASGEAVLAVLAVPLVAGMIAGWWLMREGENHLDDWCALRISWRPISWSLSTLTLGLLTGGVAAAVVVLPLWLSHISLGIGRLTDVGPHALLAAGLLGAWVALGTILGYLIAPAADRVRRRRAEGPEEPGDDVSEA</sequence>
<comment type="caution">
    <text evidence="3">The sequence shown here is derived from an EMBL/GenBank/DDBJ whole genome shotgun (WGS) entry which is preliminary data.</text>
</comment>
<keyword evidence="2" id="KW-0812">Transmembrane</keyword>
<evidence type="ECO:0000256" key="2">
    <source>
        <dbReference type="SAM" id="Phobius"/>
    </source>
</evidence>
<feature type="transmembrane region" description="Helical" evidence="2">
    <location>
        <begin position="140"/>
        <end position="159"/>
    </location>
</feature>
<feature type="compositionally biased region" description="Basic and acidic residues" evidence="1">
    <location>
        <begin position="1"/>
        <end position="18"/>
    </location>
</feature>
<evidence type="ECO:0000313" key="4">
    <source>
        <dbReference type="Proteomes" id="UP000535437"/>
    </source>
</evidence>
<feature type="transmembrane region" description="Helical" evidence="2">
    <location>
        <begin position="417"/>
        <end position="437"/>
    </location>
</feature>
<feature type="transmembrane region" description="Helical" evidence="2">
    <location>
        <begin position="289"/>
        <end position="310"/>
    </location>
</feature>
<keyword evidence="2" id="KW-1133">Transmembrane helix</keyword>
<feature type="transmembrane region" description="Helical" evidence="2">
    <location>
        <begin position="222"/>
        <end position="245"/>
    </location>
</feature>
<feature type="transmembrane region" description="Helical" evidence="2">
    <location>
        <begin position="265"/>
        <end position="282"/>
    </location>
</feature>
<dbReference type="InterPro" id="IPR045931">
    <property type="entry name" value="DUF6350"/>
</dbReference>
<dbReference type="AlphaFoldDB" id="A0A7Z0K9S4"/>
<evidence type="ECO:0000256" key="1">
    <source>
        <dbReference type="SAM" id="MobiDB-lite"/>
    </source>
</evidence>
<organism evidence="3 4">
    <name type="scientific">Nesterenkonia xinjiangensis</name>
    <dbReference type="NCBI Taxonomy" id="225327"/>
    <lineage>
        <taxon>Bacteria</taxon>
        <taxon>Bacillati</taxon>
        <taxon>Actinomycetota</taxon>
        <taxon>Actinomycetes</taxon>
        <taxon>Micrococcales</taxon>
        <taxon>Micrococcaceae</taxon>
        <taxon>Nesterenkonia</taxon>
    </lineage>
</organism>
<dbReference type="RefSeq" id="WP_179541011.1">
    <property type="nucleotide sequence ID" value="NZ_BAAALL010000004.1"/>
</dbReference>
<feature type="transmembrane region" description="Helical" evidence="2">
    <location>
        <begin position="371"/>
        <end position="397"/>
    </location>
</feature>
<feature type="transmembrane region" description="Helical" evidence="2">
    <location>
        <begin position="31"/>
        <end position="56"/>
    </location>
</feature>
<feature type="region of interest" description="Disordered" evidence="1">
    <location>
        <begin position="1"/>
        <end position="21"/>
    </location>
</feature>
<reference evidence="3 4" key="1">
    <citation type="submission" date="2020-07" db="EMBL/GenBank/DDBJ databases">
        <title>Sequencing the genomes of 1000 actinobacteria strains.</title>
        <authorList>
            <person name="Klenk H.-P."/>
        </authorList>
    </citation>
    <scope>NUCLEOTIDE SEQUENCE [LARGE SCALE GENOMIC DNA]</scope>
    <source>
        <strain evidence="3 4">DSM 15475</strain>
    </source>
</reference>
<feature type="transmembrane region" description="Helical" evidence="2">
    <location>
        <begin position="171"/>
        <end position="192"/>
    </location>
</feature>
<keyword evidence="2" id="KW-0472">Membrane</keyword>
<feature type="transmembrane region" description="Helical" evidence="2">
    <location>
        <begin position="68"/>
        <end position="87"/>
    </location>
</feature>
<feature type="transmembrane region" description="Helical" evidence="2">
    <location>
        <begin position="330"/>
        <end position="350"/>
    </location>
</feature>
<keyword evidence="4" id="KW-1185">Reference proteome</keyword>